<dbReference type="InterPro" id="IPR013324">
    <property type="entry name" value="RNA_pol_sigma_r3/r4-like"/>
</dbReference>
<comment type="similarity">
    <text evidence="1">Belongs to the sigma-70 factor family. ECF subfamily.</text>
</comment>
<dbReference type="InterPro" id="IPR013325">
    <property type="entry name" value="RNA_pol_sigma_r2"/>
</dbReference>
<dbReference type="Pfam" id="PF08281">
    <property type="entry name" value="Sigma70_r4_2"/>
    <property type="match status" value="1"/>
</dbReference>
<evidence type="ECO:0000313" key="8">
    <source>
        <dbReference type="EMBL" id="GAA4873975.1"/>
    </source>
</evidence>
<feature type="compositionally biased region" description="Basic and acidic residues" evidence="5">
    <location>
        <begin position="9"/>
        <end position="18"/>
    </location>
</feature>
<feature type="domain" description="RNA polymerase sigma factor 70 region 4 type 2" evidence="7">
    <location>
        <begin position="126"/>
        <end position="173"/>
    </location>
</feature>
<organism evidence="8 9">
    <name type="scientific">Kitasatospora terrestris</name>
    <dbReference type="NCBI Taxonomy" id="258051"/>
    <lineage>
        <taxon>Bacteria</taxon>
        <taxon>Bacillati</taxon>
        <taxon>Actinomycetota</taxon>
        <taxon>Actinomycetes</taxon>
        <taxon>Kitasatosporales</taxon>
        <taxon>Streptomycetaceae</taxon>
        <taxon>Kitasatospora</taxon>
    </lineage>
</organism>
<feature type="domain" description="RNA polymerase sigma-70 region 2" evidence="6">
    <location>
        <begin position="26"/>
        <end position="86"/>
    </location>
</feature>
<proteinExistence type="inferred from homology"/>
<sequence>MSGPVLEHPQQHEREHEYVPAPDEQFERQRPRLLALASRRVGSAEEAEDIVSEAWLRWSAATDVENHAAFLATVVSRLCVDHLKSAHTRRVSYVGALVPEEVLPVGGEPHELVGDEDELHGRMTWLLERLSPAERAVLLLRRAFDYSHREIAAALGISEAYSRKLYGRACDRLTADRSRFTVAPTERTELTRRFLAASRGGELKPLEDLLAAAMAA</sequence>
<dbReference type="Gene3D" id="1.10.1740.10">
    <property type="match status" value="1"/>
</dbReference>
<keyword evidence="4" id="KW-0804">Transcription</keyword>
<dbReference type="InterPro" id="IPR014284">
    <property type="entry name" value="RNA_pol_sigma-70_dom"/>
</dbReference>
<name>A0ABP9EBF1_9ACTN</name>
<dbReference type="InterPro" id="IPR007627">
    <property type="entry name" value="RNA_pol_sigma70_r2"/>
</dbReference>
<dbReference type="InterPro" id="IPR052704">
    <property type="entry name" value="ECF_Sigma-70_Domain"/>
</dbReference>
<feature type="region of interest" description="Disordered" evidence="5">
    <location>
        <begin position="1"/>
        <end position="24"/>
    </location>
</feature>
<dbReference type="InterPro" id="IPR036388">
    <property type="entry name" value="WH-like_DNA-bd_sf"/>
</dbReference>
<dbReference type="SUPFAM" id="SSF88659">
    <property type="entry name" value="Sigma3 and sigma4 domains of RNA polymerase sigma factors"/>
    <property type="match status" value="1"/>
</dbReference>
<keyword evidence="9" id="KW-1185">Reference proteome</keyword>
<keyword evidence="2" id="KW-0805">Transcription regulation</keyword>
<evidence type="ECO:0000256" key="1">
    <source>
        <dbReference type="ARBA" id="ARBA00010641"/>
    </source>
</evidence>
<dbReference type="InterPro" id="IPR013249">
    <property type="entry name" value="RNA_pol_sigma70_r4_t2"/>
</dbReference>
<evidence type="ECO:0008006" key="10">
    <source>
        <dbReference type="Google" id="ProtNLM"/>
    </source>
</evidence>
<evidence type="ECO:0000259" key="6">
    <source>
        <dbReference type="Pfam" id="PF04542"/>
    </source>
</evidence>
<evidence type="ECO:0000259" key="7">
    <source>
        <dbReference type="Pfam" id="PF08281"/>
    </source>
</evidence>
<keyword evidence="3" id="KW-0731">Sigma factor</keyword>
<evidence type="ECO:0000313" key="9">
    <source>
        <dbReference type="Proteomes" id="UP001501752"/>
    </source>
</evidence>
<evidence type="ECO:0000256" key="3">
    <source>
        <dbReference type="ARBA" id="ARBA00023082"/>
    </source>
</evidence>
<gene>
    <name evidence="8" type="ORF">GCM10023235_61510</name>
</gene>
<dbReference type="Proteomes" id="UP001501752">
    <property type="component" value="Unassembled WGS sequence"/>
</dbReference>
<evidence type="ECO:0000256" key="5">
    <source>
        <dbReference type="SAM" id="MobiDB-lite"/>
    </source>
</evidence>
<dbReference type="Pfam" id="PF04542">
    <property type="entry name" value="Sigma70_r2"/>
    <property type="match status" value="1"/>
</dbReference>
<accession>A0ABP9EBF1</accession>
<dbReference type="RefSeq" id="WP_345700156.1">
    <property type="nucleotide sequence ID" value="NZ_BAABIS010000001.1"/>
</dbReference>
<reference evidence="9" key="1">
    <citation type="journal article" date="2019" name="Int. J. Syst. Evol. Microbiol.">
        <title>The Global Catalogue of Microorganisms (GCM) 10K type strain sequencing project: providing services to taxonomists for standard genome sequencing and annotation.</title>
        <authorList>
            <consortium name="The Broad Institute Genomics Platform"/>
            <consortium name="The Broad Institute Genome Sequencing Center for Infectious Disease"/>
            <person name="Wu L."/>
            <person name="Ma J."/>
        </authorList>
    </citation>
    <scope>NUCLEOTIDE SEQUENCE [LARGE SCALE GENOMIC DNA]</scope>
    <source>
        <strain evidence="9">JCM 13006</strain>
    </source>
</reference>
<dbReference type="SUPFAM" id="SSF88946">
    <property type="entry name" value="Sigma2 domain of RNA polymerase sigma factors"/>
    <property type="match status" value="1"/>
</dbReference>
<protein>
    <recommendedName>
        <fullName evidence="10">RNA polymerase subunit sigma-24</fullName>
    </recommendedName>
</protein>
<dbReference type="PANTHER" id="PTHR30173">
    <property type="entry name" value="SIGMA 19 FACTOR"/>
    <property type="match status" value="1"/>
</dbReference>
<evidence type="ECO:0000256" key="2">
    <source>
        <dbReference type="ARBA" id="ARBA00023015"/>
    </source>
</evidence>
<dbReference type="NCBIfam" id="TIGR02937">
    <property type="entry name" value="sigma70-ECF"/>
    <property type="match status" value="1"/>
</dbReference>
<evidence type="ECO:0000256" key="4">
    <source>
        <dbReference type="ARBA" id="ARBA00023163"/>
    </source>
</evidence>
<comment type="caution">
    <text evidence="8">The sequence shown here is derived from an EMBL/GenBank/DDBJ whole genome shotgun (WGS) entry which is preliminary data.</text>
</comment>
<dbReference type="EMBL" id="BAABIS010000001">
    <property type="protein sequence ID" value="GAA4873975.1"/>
    <property type="molecule type" value="Genomic_DNA"/>
</dbReference>
<dbReference type="Gene3D" id="1.10.10.10">
    <property type="entry name" value="Winged helix-like DNA-binding domain superfamily/Winged helix DNA-binding domain"/>
    <property type="match status" value="1"/>
</dbReference>
<dbReference type="PANTHER" id="PTHR30173:SF36">
    <property type="entry name" value="ECF RNA POLYMERASE SIGMA FACTOR SIGJ"/>
    <property type="match status" value="1"/>
</dbReference>